<evidence type="ECO:0000313" key="2">
    <source>
        <dbReference type="EMBL" id="KAA1066006.1"/>
    </source>
</evidence>
<dbReference type="AlphaFoldDB" id="A0A5B0LPK7"/>
<protein>
    <recommendedName>
        <fullName evidence="6">Phospholipid scramblase</fullName>
    </recommendedName>
</protein>
<dbReference type="InterPro" id="IPR025659">
    <property type="entry name" value="Tubby-like_C"/>
</dbReference>
<dbReference type="EMBL" id="VSWC01000196">
    <property type="protein sequence ID" value="KAA1066006.1"/>
    <property type="molecule type" value="Genomic_DNA"/>
</dbReference>
<accession>A0A5B0LPK7</accession>
<organism evidence="2 4">
    <name type="scientific">Puccinia graminis f. sp. tritici</name>
    <dbReference type="NCBI Taxonomy" id="56615"/>
    <lineage>
        <taxon>Eukaryota</taxon>
        <taxon>Fungi</taxon>
        <taxon>Dikarya</taxon>
        <taxon>Basidiomycota</taxon>
        <taxon>Pucciniomycotina</taxon>
        <taxon>Pucciniomycetes</taxon>
        <taxon>Pucciniales</taxon>
        <taxon>Pucciniaceae</taxon>
        <taxon>Puccinia</taxon>
    </lineage>
</organism>
<dbReference type="OrthoDB" id="2501405at2759"/>
<keyword evidence="4" id="KW-1185">Reference proteome</keyword>
<dbReference type="SUPFAM" id="SSF54518">
    <property type="entry name" value="Tubby C-terminal domain-like"/>
    <property type="match status" value="1"/>
</dbReference>
<proteinExistence type="predicted"/>
<keyword evidence="1" id="KW-0732">Signal</keyword>
<comment type="caution">
    <text evidence="2">The sequence shown here is derived from an EMBL/GenBank/DDBJ whole genome shotgun (WGS) entry which is preliminary data.</text>
</comment>
<dbReference type="Proteomes" id="UP000324748">
    <property type="component" value="Unassembled WGS sequence"/>
</dbReference>
<gene>
    <name evidence="2" type="ORF">PGT21_018206</name>
    <name evidence="3" type="ORF">PGTUg99_020621</name>
</gene>
<evidence type="ECO:0000313" key="4">
    <source>
        <dbReference type="Proteomes" id="UP000324748"/>
    </source>
</evidence>
<reference evidence="4 5" key="1">
    <citation type="submission" date="2019-05" db="EMBL/GenBank/DDBJ databases">
        <title>Emergence of the Ug99 lineage of the wheat stem rust pathogen through somatic hybridization.</title>
        <authorList>
            <person name="Li F."/>
            <person name="Upadhyaya N.M."/>
            <person name="Sperschneider J."/>
            <person name="Matny O."/>
            <person name="Nguyen-Phuc H."/>
            <person name="Mago R."/>
            <person name="Raley C."/>
            <person name="Miller M.E."/>
            <person name="Silverstein K.A.T."/>
            <person name="Henningsen E."/>
            <person name="Hirsch C.D."/>
            <person name="Visser B."/>
            <person name="Pretorius Z.A."/>
            <person name="Steffenson B.J."/>
            <person name="Schwessinger B."/>
            <person name="Dodds P.N."/>
            <person name="Figueroa M."/>
        </authorList>
    </citation>
    <scope>NUCLEOTIDE SEQUENCE [LARGE SCALE GENOMIC DNA]</scope>
    <source>
        <strain evidence="2">21-0</strain>
        <strain evidence="3 5">Ug99</strain>
    </source>
</reference>
<evidence type="ECO:0000313" key="3">
    <source>
        <dbReference type="EMBL" id="KAA1130358.1"/>
    </source>
</evidence>
<dbReference type="EMBL" id="VDEP01000110">
    <property type="protein sequence ID" value="KAA1130358.1"/>
    <property type="molecule type" value="Genomic_DNA"/>
</dbReference>
<evidence type="ECO:0000313" key="5">
    <source>
        <dbReference type="Proteomes" id="UP000325313"/>
    </source>
</evidence>
<evidence type="ECO:0008006" key="6">
    <source>
        <dbReference type="Google" id="ProtNLM"/>
    </source>
</evidence>
<feature type="chain" id="PRO_5036366027" description="Phospholipid scramblase" evidence="1">
    <location>
        <begin position="20"/>
        <end position="226"/>
    </location>
</feature>
<feature type="signal peptide" evidence="1">
    <location>
        <begin position="1"/>
        <end position="19"/>
    </location>
</feature>
<dbReference type="Proteomes" id="UP000325313">
    <property type="component" value="Unassembled WGS sequence"/>
</dbReference>
<name>A0A5B0LPK7_PUCGR</name>
<evidence type="ECO:0000256" key="1">
    <source>
        <dbReference type="SAM" id="SignalP"/>
    </source>
</evidence>
<sequence>MQLSGVAGIASLLVVSAIATQNSTSSLSNLVRRHHDHASFTSVYIMRDKVDYSQGSLQVHNPDGSVAFLFDKVMRDFQNGISTTVVMDRHSIPLLRLDSQGDICKHKSWYIEPDAAGSNHTRIEINPRFWKADRWYVSFVAPSGEQFRFIFKRKFWDKGGKIYRMRNGEKNELLAELADQVRWEPWLTPRSTGTNTFTLSCTADAPVLDLVALMGLVMTRVHDCGR</sequence>